<dbReference type="InterPro" id="IPR002577">
    <property type="entry name" value="HTH_HxlR"/>
</dbReference>
<evidence type="ECO:0000259" key="4">
    <source>
        <dbReference type="PROSITE" id="PS51118"/>
    </source>
</evidence>
<keyword evidence="2" id="KW-0238">DNA-binding</keyword>
<dbReference type="Proteomes" id="UP001163739">
    <property type="component" value="Chromosome"/>
</dbReference>
<dbReference type="RefSeq" id="WP_265048115.1">
    <property type="nucleotide sequence ID" value="NZ_CP100390.1"/>
</dbReference>
<dbReference type="PANTHER" id="PTHR33204">
    <property type="entry name" value="TRANSCRIPTIONAL REGULATOR, MARR FAMILY"/>
    <property type="match status" value="1"/>
</dbReference>
<organism evidence="5 6">
    <name type="scientific">Alkalimarinus alittae</name>
    <dbReference type="NCBI Taxonomy" id="2961619"/>
    <lineage>
        <taxon>Bacteria</taxon>
        <taxon>Pseudomonadati</taxon>
        <taxon>Pseudomonadota</taxon>
        <taxon>Gammaproteobacteria</taxon>
        <taxon>Alteromonadales</taxon>
        <taxon>Alteromonadaceae</taxon>
        <taxon>Alkalimarinus</taxon>
    </lineage>
</organism>
<keyword evidence="1" id="KW-0805">Transcription regulation</keyword>
<dbReference type="PROSITE" id="PS51118">
    <property type="entry name" value="HTH_HXLR"/>
    <property type="match status" value="1"/>
</dbReference>
<dbReference type="Gene3D" id="1.10.10.10">
    <property type="entry name" value="Winged helix-like DNA-binding domain superfamily/Winged helix DNA-binding domain"/>
    <property type="match status" value="1"/>
</dbReference>
<dbReference type="InterPro" id="IPR036388">
    <property type="entry name" value="WH-like_DNA-bd_sf"/>
</dbReference>
<proteinExistence type="predicted"/>
<feature type="domain" description="HTH hxlR-type" evidence="4">
    <location>
        <begin position="11"/>
        <end position="108"/>
    </location>
</feature>
<dbReference type="InterPro" id="IPR036390">
    <property type="entry name" value="WH_DNA-bd_sf"/>
</dbReference>
<evidence type="ECO:0000313" key="6">
    <source>
        <dbReference type="Proteomes" id="UP001163739"/>
    </source>
</evidence>
<keyword evidence="6" id="KW-1185">Reference proteome</keyword>
<protein>
    <submittedName>
        <fullName evidence="5">Helix-turn-helix transcriptional regulator</fullName>
    </submittedName>
</protein>
<accession>A0ABY6N3H0</accession>
<dbReference type="Pfam" id="PF01638">
    <property type="entry name" value="HxlR"/>
    <property type="match status" value="1"/>
</dbReference>
<name>A0ABY6N3H0_9ALTE</name>
<evidence type="ECO:0000256" key="1">
    <source>
        <dbReference type="ARBA" id="ARBA00023015"/>
    </source>
</evidence>
<gene>
    <name evidence="5" type="ORF">NKI27_02445</name>
</gene>
<reference evidence="5" key="1">
    <citation type="submission" date="2022-06" db="EMBL/GenBank/DDBJ databases">
        <title>Alkalimarinus sp. nov., isolated from gut of a Alitta virens.</title>
        <authorList>
            <person name="Yang A.I."/>
            <person name="Shin N.-R."/>
        </authorList>
    </citation>
    <scope>NUCLEOTIDE SEQUENCE</scope>
    <source>
        <strain evidence="5">A2M4</strain>
    </source>
</reference>
<evidence type="ECO:0000256" key="2">
    <source>
        <dbReference type="ARBA" id="ARBA00023125"/>
    </source>
</evidence>
<keyword evidence="3" id="KW-0804">Transcription</keyword>
<dbReference type="SUPFAM" id="SSF46785">
    <property type="entry name" value="Winged helix' DNA-binding domain"/>
    <property type="match status" value="1"/>
</dbReference>
<dbReference type="EMBL" id="CP100390">
    <property type="protein sequence ID" value="UZE96631.1"/>
    <property type="molecule type" value="Genomic_DNA"/>
</dbReference>
<evidence type="ECO:0000313" key="5">
    <source>
        <dbReference type="EMBL" id="UZE96631.1"/>
    </source>
</evidence>
<evidence type="ECO:0000256" key="3">
    <source>
        <dbReference type="ARBA" id="ARBA00023163"/>
    </source>
</evidence>
<sequence>MKWDNIQEMPCSIARALSIVGDRWTLLILRDCFMGTKRFDQFQKQIGLSRHRLTDRLNKLVEHEILVKSPYQEKPLRHEYHLTRRGSALYPVLMTLAQWGDNWMAGKDGPPFEYIHTTCGHKTSVELSCSECGETISSQDIAPKAGPGFKKSYL</sequence>
<dbReference type="PANTHER" id="PTHR33204:SF36">
    <property type="entry name" value="TRANSCRIPTIONAL REGULATORY PROTEIN"/>
    <property type="match status" value="1"/>
</dbReference>